<evidence type="ECO:0000259" key="4">
    <source>
        <dbReference type="Pfam" id="PF07804"/>
    </source>
</evidence>
<organism evidence="6 7">
    <name type="scientific">Zhongshania marina</name>
    <dbReference type="NCBI Taxonomy" id="2304603"/>
    <lineage>
        <taxon>Bacteria</taxon>
        <taxon>Pseudomonadati</taxon>
        <taxon>Pseudomonadota</taxon>
        <taxon>Gammaproteobacteria</taxon>
        <taxon>Cellvibrionales</taxon>
        <taxon>Spongiibacteraceae</taxon>
        <taxon>Zhongshania</taxon>
    </lineage>
</organism>
<dbReference type="AlphaFoldDB" id="A0A2S4HE48"/>
<dbReference type="Proteomes" id="UP000237222">
    <property type="component" value="Unassembled WGS sequence"/>
</dbReference>
<dbReference type="InterPro" id="IPR052028">
    <property type="entry name" value="HipA_Ser/Thr_kinase"/>
</dbReference>
<dbReference type="EMBL" id="PQGG01000031">
    <property type="protein sequence ID" value="POP51981.1"/>
    <property type="molecule type" value="Genomic_DNA"/>
</dbReference>
<gene>
    <name evidence="6" type="ORF">C0068_13305</name>
</gene>
<evidence type="ECO:0000313" key="6">
    <source>
        <dbReference type="EMBL" id="POP51981.1"/>
    </source>
</evidence>
<keyword evidence="3" id="KW-0418">Kinase</keyword>
<dbReference type="InterPro" id="IPR017508">
    <property type="entry name" value="HipA_N1"/>
</dbReference>
<evidence type="ECO:0000256" key="3">
    <source>
        <dbReference type="ARBA" id="ARBA00022777"/>
    </source>
</evidence>
<evidence type="ECO:0000259" key="5">
    <source>
        <dbReference type="Pfam" id="PF13657"/>
    </source>
</evidence>
<feature type="domain" description="HipA N-terminal subdomain 1" evidence="5">
    <location>
        <begin position="18"/>
        <end position="119"/>
    </location>
</feature>
<dbReference type="InterPro" id="IPR012893">
    <property type="entry name" value="HipA-like_C"/>
</dbReference>
<feature type="domain" description="HipA-like C-terminal" evidence="4">
    <location>
        <begin position="162"/>
        <end position="381"/>
    </location>
</feature>
<accession>A0A2S4HE48</accession>
<sequence length="413" mass="46013">MRKLTEIDVHLNLLGEATPLCRLSLSPDGKLAWRYSTEILDSGLEVSPLTAPLNRDTHVIDIRTRLGLQGLPGFIADALPDRWGMRVMEVALAEAGLLDPSVCDRLAWQSDRAIGALEFQPSSDYINEETSWSLRQLQSSARNVAAGNSEVLSQAYKHAAGSAGGAYPKFSLAINDDGALTSTDTLSEGYRPVIIKVPVESDLQNRVEISYARMAEHTGIAVPLCELLEDEERGWFVIDRFDRTATNYAYKLHQCTLAGLLDMDIAEQAISAEMALAACRHLTQEQSDVVELYRRILFNYLAHNCDDHGKNFSFLMDGAGHWRLSPWYDGAYCKVNGGHAMRLGRLRVPTSRNRYLELARHAGIRKTDAELILEEIMATLNDWPKYAEQFGVSELNISEINQVLQANCRSAQT</sequence>
<keyword evidence="2" id="KW-0808">Transferase</keyword>
<protein>
    <recommendedName>
        <fullName evidence="8">Type II toxin-antitoxin system HipA family toxin</fullName>
    </recommendedName>
</protein>
<dbReference type="PANTHER" id="PTHR37419">
    <property type="entry name" value="SERINE/THREONINE-PROTEIN KINASE TOXIN HIPA"/>
    <property type="match status" value="1"/>
</dbReference>
<comment type="caution">
    <text evidence="6">The sequence shown here is derived from an EMBL/GenBank/DDBJ whole genome shotgun (WGS) entry which is preliminary data.</text>
</comment>
<dbReference type="RefSeq" id="WP_103684964.1">
    <property type="nucleotide sequence ID" value="NZ_PQGG01000031.1"/>
</dbReference>
<evidence type="ECO:0000313" key="7">
    <source>
        <dbReference type="Proteomes" id="UP000237222"/>
    </source>
</evidence>
<evidence type="ECO:0008006" key="8">
    <source>
        <dbReference type="Google" id="ProtNLM"/>
    </source>
</evidence>
<dbReference type="Pfam" id="PF07804">
    <property type="entry name" value="HipA_C"/>
    <property type="match status" value="1"/>
</dbReference>
<dbReference type="Pfam" id="PF13657">
    <property type="entry name" value="Couple_hipA"/>
    <property type="match status" value="1"/>
</dbReference>
<dbReference type="GO" id="GO:0005829">
    <property type="term" value="C:cytosol"/>
    <property type="evidence" value="ECO:0007669"/>
    <property type="project" value="TreeGrafter"/>
</dbReference>
<reference evidence="6" key="1">
    <citation type="submission" date="2018-01" db="EMBL/GenBank/DDBJ databases">
        <authorList>
            <person name="Yu X.-D."/>
        </authorList>
    </citation>
    <scope>NUCLEOTIDE SEQUENCE</scope>
    <source>
        <strain evidence="6">ZX-21</strain>
    </source>
</reference>
<comment type="similarity">
    <text evidence="1">Belongs to the HipA Ser/Thr kinase family.</text>
</comment>
<dbReference type="Gene3D" id="1.10.1070.20">
    <property type="match status" value="1"/>
</dbReference>
<evidence type="ECO:0000256" key="1">
    <source>
        <dbReference type="ARBA" id="ARBA00010164"/>
    </source>
</evidence>
<proteinExistence type="inferred from homology"/>
<name>A0A2S4HE48_9GAMM</name>
<dbReference type="PANTHER" id="PTHR37419:SF8">
    <property type="entry name" value="TOXIN YJJJ"/>
    <property type="match status" value="1"/>
</dbReference>
<dbReference type="GO" id="GO:0004674">
    <property type="term" value="F:protein serine/threonine kinase activity"/>
    <property type="evidence" value="ECO:0007669"/>
    <property type="project" value="TreeGrafter"/>
</dbReference>
<evidence type="ECO:0000256" key="2">
    <source>
        <dbReference type="ARBA" id="ARBA00022679"/>
    </source>
</evidence>
<dbReference type="OrthoDB" id="9805913at2"/>